<organism evidence="1 2">
    <name type="scientific">Clostridium scindens (strain ATCC 35704 / DSM 5676 / VPI 13733 / 19)</name>
    <dbReference type="NCBI Taxonomy" id="411468"/>
    <lineage>
        <taxon>Bacteria</taxon>
        <taxon>Bacillati</taxon>
        <taxon>Bacillota</taxon>
        <taxon>Clostridia</taxon>
        <taxon>Lachnospirales</taxon>
        <taxon>Lachnospiraceae</taxon>
    </lineage>
</organism>
<reference evidence="1 2" key="1">
    <citation type="journal article" date="2019" name="Appl. Environ. Microbiol.">
        <title>Clostridium scindens ATCC 35704: integration of nutritional requirements, the complete genome sequence, and global transcriptional responses to bile acids.</title>
        <authorList>
            <person name="Devendran S."/>
            <person name="Shrestha R."/>
            <person name="Alves J.M.P."/>
            <person name="Wolf P.G."/>
            <person name="Ly L."/>
            <person name="Hernandez A.G."/>
            <person name="Mendez-Garcia C."/>
            <person name="Inboden A."/>
            <person name="Wiley J."/>
            <person name="Paul O."/>
            <person name="Allen A."/>
            <person name="Springer E."/>
            <person name="Wright C.L."/>
            <person name="Fields C.J."/>
            <person name="Daniel S.L."/>
            <person name="Ridlon J.M."/>
        </authorList>
    </citation>
    <scope>NUCLEOTIDE SEQUENCE [LARGE SCALE GENOMIC DNA]</scope>
    <source>
        <strain evidence="1 2">ATCC 35704</strain>
    </source>
</reference>
<keyword evidence="2" id="KW-1185">Reference proteome</keyword>
<dbReference type="Gene3D" id="3.30.360.10">
    <property type="entry name" value="Dihydrodipicolinate Reductase, domain 2"/>
    <property type="match status" value="1"/>
</dbReference>
<dbReference type="Proteomes" id="UP000289664">
    <property type="component" value="Chromosome"/>
</dbReference>
<protein>
    <recommendedName>
        <fullName evidence="3">Gfo/Idh/MocA-like oxidoreductase C-terminal domain-containing protein</fullName>
    </recommendedName>
</protein>
<dbReference type="KEGG" id="csci:HDCHBGLK_00185"/>
<gene>
    <name evidence="1" type="ORF">HDCHBGLK_00185</name>
</gene>
<evidence type="ECO:0008006" key="3">
    <source>
        <dbReference type="Google" id="ProtNLM"/>
    </source>
</evidence>
<evidence type="ECO:0000313" key="1">
    <source>
        <dbReference type="EMBL" id="QBF72840.1"/>
    </source>
</evidence>
<dbReference type="AlphaFoldDB" id="A0A494WLM3"/>
<evidence type="ECO:0000313" key="2">
    <source>
        <dbReference type="Proteomes" id="UP000289664"/>
    </source>
</evidence>
<sequence>MAYWQDLQIRIFIWKYISFQEKNAPTGAAGRCTKGCKSKKDCIFDAEKIYLTNEDTGVLAGNTGWSTEVLSAYPDEASIRKAIEEGPYGKCVYDCGNNVVDHQIINMEMMDGATISLAMSGFTPDVSHYTKFMGTRGQIIADMRANMITLSRFGKKEEIIDVSKLAEDFSGHGGGERRMVEAFLDLITGEGEADNTIPSVMQSVESHIIALAAEDSRKNGGKVIYLDETRQEREGCMREMYAKVPED</sequence>
<dbReference type="SUPFAM" id="SSF55347">
    <property type="entry name" value="Glyceraldehyde-3-phosphate dehydrogenase-like, C-terminal domain"/>
    <property type="match status" value="1"/>
</dbReference>
<dbReference type="EMBL" id="CP036170">
    <property type="protein sequence ID" value="QBF72840.1"/>
    <property type="molecule type" value="Genomic_DNA"/>
</dbReference>
<proteinExistence type="predicted"/>
<accession>A0A494WLM3</accession>
<name>A0A494WLM3_CLOS5</name>